<feature type="compositionally biased region" description="Low complexity" evidence="1">
    <location>
        <begin position="116"/>
        <end position="129"/>
    </location>
</feature>
<dbReference type="EMBL" id="JAGKQM010000017">
    <property type="protein sequence ID" value="KAH0868305.1"/>
    <property type="molecule type" value="Genomic_DNA"/>
</dbReference>
<accession>A0ABQ7YMI3</accession>
<evidence type="ECO:0000256" key="1">
    <source>
        <dbReference type="SAM" id="MobiDB-lite"/>
    </source>
</evidence>
<proteinExistence type="predicted"/>
<gene>
    <name evidence="2" type="ORF">HID58_075327</name>
</gene>
<evidence type="ECO:0000313" key="3">
    <source>
        <dbReference type="Proteomes" id="UP000824890"/>
    </source>
</evidence>
<evidence type="ECO:0000313" key="2">
    <source>
        <dbReference type="EMBL" id="KAH0868305.1"/>
    </source>
</evidence>
<name>A0ABQ7YMI3_BRANA</name>
<protein>
    <submittedName>
        <fullName evidence="2">Uncharacterized protein</fullName>
    </submittedName>
</protein>
<reference evidence="2 3" key="1">
    <citation type="submission" date="2021-05" db="EMBL/GenBank/DDBJ databases">
        <title>Genome Assembly of Synthetic Allotetraploid Brassica napus Reveals Homoeologous Exchanges between Subgenomes.</title>
        <authorList>
            <person name="Davis J.T."/>
        </authorList>
    </citation>
    <scope>NUCLEOTIDE SEQUENCE [LARGE SCALE GENOMIC DNA]</scope>
    <source>
        <strain evidence="3">cv. Da-Ae</strain>
        <tissue evidence="2">Seedling</tissue>
    </source>
</reference>
<comment type="caution">
    <text evidence="2">The sequence shown here is derived from an EMBL/GenBank/DDBJ whole genome shotgun (WGS) entry which is preliminary data.</text>
</comment>
<keyword evidence="3" id="KW-1185">Reference proteome</keyword>
<feature type="compositionally biased region" description="Acidic residues" evidence="1">
    <location>
        <begin position="89"/>
        <end position="99"/>
    </location>
</feature>
<sequence length="129" mass="14327">MSLRTRVQSFIHRTVKIFSFCLTSTLESRSELEKLSDRGDDEMYTVVSCVAGTEREDALVALVRIRESEDGEESGVSDPIALVRIRESEDGEESGVSDLEDPRRRCSSTVNVTLAPSQSPSQPQMNQAM</sequence>
<dbReference type="Proteomes" id="UP000824890">
    <property type="component" value="Unassembled WGS sequence"/>
</dbReference>
<organism evidence="2 3">
    <name type="scientific">Brassica napus</name>
    <name type="common">Rape</name>
    <dbReference type="NCBI Taxonomy" id="3708"/>
    <lineage>
        <taxon>Eukaryota</taxon>
        <taxon>Viridiplantae</taxon>
        <taxon>Streptophyta</taxon>
        <taxon>Embryophyta</taxon>
        <taxon>Tracheophyta</taxon>
        <taxon>Spermatophyta</taxon>
        <taxon>Magnoliopsida</taxon>
        <taxon>eudicotyledons</taxon>
        <taxon>Gunneridae</taxon>
        <taxon>Pentapetalae</taxon>
        <taxon>rosids</taxon>
        <taxon>malvids</taxon>
        <taxon>Brassicales</taxon>
        <taxon>Brassicaceae</taxon>
        <taxon>Brassiceae</taxon>
        <taxon>Brassica</taxon>
    </lineage>
</organism>
<feature type="region of interest" description="Disordered" evidence="1">
    <location>
        <begin position="68"/>
        <end position="129"/>
    </location>
</feature>